<evidence type="ECO:0000256" key="2">
    <source>
        <dbReference type="ARBA" id="ARBA00004567"/>
    </source>
</evidence>
<feature type="region of interest" description="Disordered" evidence="13">
    <location>
        <begin position="381"/>
        <end position="400"/>
    </location>
</feature>
<evidence type="ECO:0000256" key="8">
    <source>
        <dbReference type="ARBA" id="ARBA00022989"/>
    </source>
</evidence>
<protein>
    <submittedName>
        <fullName evidence="15">Nucleoporin protein Ndc1-Nup</fullName>
    </submittedName>
</protein>
<evidence type="ECO:0000256" key="1">
    <source>
        <dbReference type="ARBA" id="ARBA00004232"/>
    </source>
</evidence>
<keyword evidence="9" id="KW-0811">Translocation</keyword>
<evidence type="ECO:0000256" key="14">
    <source>
        <dbReference type="SAM" id="Phobius"/>
    </source>
</evidence>
<keyword evidence="10" id="KW-0906">Nuclear pore complex</keyword>
<dbReference type="GO" id="GO:0070631">
    <property type="term" value="P:spindle pole body localization"/>
    <property type="evidence" value="ECO:0007669"/>
    <property type="project" value="TreeGrafter"/>
</dbReference>
<evidence type="ECO:0000256" key="6">
    <source>
        <dbReference type="ARBA" id="ARBA00022816"/>
    </source>
</evidence>
<keyword evidence="8 14" id="KW-1133">Transmembrane helix</keyword>
<dbReference type="GO" id="GO:0070762">
    <property type="term" value="C:nuclear pore transmembrane ring"/>
    <property type="evidence" value="ECO:0007669"/>
    <property type="project" value="TreeGrafter"/>
</dbReference>
<organism evidence="15 16">
    <name type="scientific">Dioszegia hungarica</name>
    <dbReference type="NCBI Taxonomy" id="4972"/>
    <lineage>
        <taxon>Eukaryota</taxon>
        <taxon>Fungi</taxon>
        <taxon>Dikarya</taxon>
        <taxon>Basidiomycota</taxon>
        <taxon>Agaricomycotina</taxon>
        <taxon>Tremellomycetes</taxon>
        <taxon>Tremellales</taxon>
        <taxon>Bulleribasidiaceae</taxon>
        <taxon>Dioszegia</taxon>
    </lineage>
</organism>
<evidence type="ECO:0000256" key="4">
    <source>
        <dbReference type="ARBA" id="ARBA00022448"/>
    </source>
</evidence>
<gene>
    <name evidence="15" type="ORF">MKK02DRAFT_41525</name>
</gene>
<name>A0AA38GZP2_9TREE</name>
<evidence type="ECO:0000256" key="3">
    <source>
        <dbReference type="ARBA" id="ARBA00005760"/>
    </source>
</evidence>
<comment type="subcellular location">
    <subcellularLocation>
        <location evidence="1">Nucleus membrane</location>
        <topology evidence="1">Multi-pass membrane protein</topology>
    </subcellularLocation>
    <subcellularLocation>
        <location evidence="2">Nucleus</location>
        <location evidence="2">Nuclear pore complex</location>
    </subcellularLocation>
</comment>
<reference evidence="15" key="1">
    <citation type="journal article" date="2022" name="G3 (Bethesda)">
        <title>High quality genome of the basidiomycete yeast Dioszegia hungarica PDD-24b-2 isolated from cloud water.</title>
        <authorList>
            <person name="Jarrige D."/>
            <person name="Haridas S."/>
            <person name="Bleykasten-Grosshans C."/>
            <person name="Joly M."/>
            <person name="Nadalig T."/>
            <person name="Sancelme M."/>
            <person name="Vuilleumier S."/>
            <person name="Grigoriev I.V."/>
            <person name="Amato P."/>
            <person name="Bringel F."/>
        </authorList>
    </citation>
    <scope>NUCLEOTIDE SEQUENCE</scope>
    <source>
        <strain evidence="15">PDD-24b-2</strain>
    </source>
</reference>
<feature type="transmembrane region" description="Helical" evidence="14">
    <location>
        <begin position="161"/>
        <end position="182"/>
    </location>
</feature>
<dbReference type="RefSeq" id="XP_052941670.1">
    <property type="nucleotide sequence ID" value="XM_053091599.1"/>
</dbReference>
<keyword evidence="12" id="KW-0539">Nucleus</keyword>
<dbReference type="GO" id="GO:0015031">
    <property type="term" value="P:protein transport"/>
    <property type="evidence" value="ECO:0007669"/>
    <property type="project" value="UniProtKB-KW"/>
</dbReference>
<keyword evidence="4" id="KW-0813">Transport</keyword>
<feature type="transmembrane region" description="Helical" evidence="14">
    <location>
        <begin position="61"/>
        <end position="81"/>
    </location>
</feature>
<keyword evidence="6" id="KW-0509">mRNA transport</keyword>
<dbReference type="AlphaFoldDB" id="A0AA38GZP2"/>
<evidence type="ECO:0000256" key="5">
    <source>
        <dbReference type="ARBA" id="ARBA00022692"/>
    </source>
</evidence>
<dbReference type="Proteomes" id="UP001164286">
    <property type="component" value="Unassembled WGS sequence"/>
</dbReference>
<dbReference type="PANTHER" id="PTHR13269">
    <property type="entry name" value="NUCLEOPORIN NDC1"/>
    <property type="match status" value="1"/>
</dbReference>
<evidence type="ECO:0000256" key="12">
    <source>
        <dbReference type="ARBA" id="ARBA00023242"/>
    </source>
</evidence>
<dbReference type="EMBL" id="JAKWFO010000016">
    <property type="protein sequence ID" value="KAI9631893.1"/>
    <property type="molecule type" value="Genomic_DNA"/>
</dbReference>
<dbReference type="GO" id="GO:0005816">
    <property type="term" value="C:spindle pole body"/>
    <property type="evidence" value="ECO:0007669"/>
    <property type="project" value="TreeGrafter"/>
</dbReference>
<feature type="transmembrane region" description="Helical" evidence="14">
    <location>
        <begin position="32"/>
        <end position="55"/>
    </location>
</feature>
<dbReference type="GO" id="GO:0030674">
    <property type="term" value="F:protein-macromolecule adaptor activity"/>
    <property type="evidence" value="ECO:0007669"/>
    <property type="project" value="TreeGrafter"/>
</dbReference>
<keyword evidence="5 14" id="KW-0812">Transmembrane</keyword>
<dbReference type="GO" id="GO:0031965">
    <property type="term" value="C:nuclear membrane"/>
    <property type="evidence" value="ECO:0007669"/>
    <property type="project" value="UniProtKB-SubCell"/>
</dbReference>
<keyword evidence="16" id="KW-1185">Reference proteome</keyword>
<evidence type="ECO:0000313" key="16">
    <source>
        <dbReference type="Proteomes" id="UP001164286"/>
    </source>
</evidence>
<dbReference type="GeneID" id="77730804"/>
<comment type="similarity">
    <text evidence="3">Belongs to the NDC1 family.</text>
</comment>
<keyword evidence="7" id="KW-0653">Protein transport</keyword>
<dbReference type="Pfam" id="PF09531">
    <property type="entry name" value="Ndc1_Nup"/>
    <property type="match status" value="1"/>
</dbReference>
<sequence length="632" mass="68355">MSTQQSGQIARPAATPLSRIESQYRSALAQRWLALVVRSAVFSSGIITLIVSARAGASVKAAVLSLLAALAAYPFAIYPILSSRRAILISRHTAPLNSSLISLFSSSLFSSQSIRYLSAHLSSGAILAAVYAIVLNLAQPINELGCLATTPRHPLHLNERFIFLLFGNAGMMLSLGVWDLLARRLQVSWPTRNTPLAAAVQNGLLAAIPVPGETNSLTISSVWLGLYSLSYFAVRKRVWIFLLTHTFGVLRPFMINFTKPSRSLGVSIIPHLLVSEVITILAARLPPIGAITPYLSLPLNFEGLRRKSPFTPEQQLSTMLKSKNPYYLHFTLMELLRVSHNPSRRQALFAVTSKTQPPILAIWEDLLLHLGRAHQTLISRGGARTASSAPASRPAPVQDTHTVQVRQANIFRPAPSAKTSGITRSLQSALEGPVQSAPPALLAKAQTLALDARGKAEAKAVEWQGEVMGRVEKSEVGGTVLKEARGVWAGIGEWVGAEWVERNAKGSLPEVVVIERIMDIFASLACASLEEDTYGYVQQVLPATLEIIVRHRSALMAFESELMMGASHLGRGNERAQRDVKAKMAVPISACESCIRRIADAFGESLVAFRFPPAVGGALAGICQTRTVAQPS</sequence>
<accession>A0AA38GZP2</accession>
<evidence type="ECO:0000256" key="7">
    <source>
        <dbReference type="ARBA" id="ARBA00022927"/>
    </source>
</evidence>
<feature type="transmembrane region" description="Helical" evidence="14">
    <location>
        <begin position="238"/>
        <end position="257"/>
    </location>
</feature>
<evidence type="ECO:0000313" key="15">
    <source>
        <dbReference type="EMBL" id="KAI9631893.1"/>
    </source>
</evidence>
<dbReference type="PANTHER" id="PTHR13269:SF6">
    <property type="entry name" value="NUCLEOPORIN NDC1"/>
    <property type="match status" value="1"/>
</dbReference>
<feature type="compositionally biased region" description="Low complexity" evidence="13">
    <location>
        <begin position="381"/>
        <end position="396"/>
    </location>
</feature>
<dbReference type="GO" id="GO:0006999">
    <property type="term" value="P:nuclear pore organization"/>
    <property type="evidence" value="ECO:0007669"/>
    <property type="project" value="TreeGrafter"/>
</dbReference>
<evidence type="ECO:0000256" key="11">
    <source>
        <dbReference type="ARBA" id="ARBA00023136"/>
    </source>
</evidence>
<comment type="caution">
    <text evidence="15">The sequence shown here is derived from an EMBL/GenBank/DDBJ whole genome shotgun (WGS) entry which is preliminary data.</text>
</comment>
<evidence type="ECO:0000256" key="13">
    <source>
        <dbReference type="SAM" id="MobiDB-lite"/>
    </source>
</evidence>
<feature type="transmembrane region" description="Helical" evidence="14">
    <location>
        <begin position="116"/>
        <end position="141"/>
    </location>
</feature>
<evidence type="ECO:0000256" key="9">
    <source>
        <dbReference type="ARBA" id="ARBA00023010"/>
    </source>
</evidence>
<dbReference type="GO" id="GO:0051028">
    <property type="term" value="P:mRNA transport"/>
    <property type="evidence" value="ECO:0007669"/>
    <property type="project" value="UniProtKB-KW"/>
</dbReference>
<evidence type="ECO:0000256" key="10">
    <source>
        <dbReference type="ARBA" id="ARBA00023132"/>
    </source>
</evidence>
<dbReference type="InterPro" id="IPR019049">
    <property type="entry name" value="Nucleoporin_prot_Ndc1/Nup"/>
</dbReference>
<proteinExistence type="inferred from homology"/>
<keyword evidence="11 14" id="KW-0472">Membrane</keyword>